<dbReference type="eggNOG" id="COG1316">
    <property type="taxonomic scope" value="Bacteria"/>
</dbReference>
<evidence type="ECO:0000256" key="1">
    <source>
        <dbReference type="ARBA" id="ARBA00006068"/>
    </source>
</evidence>
<evidence type="ECO:0000256" key="3">
    <source>
        <dbReference type="ARBA" id="ARBA00022968"/>
    </source>
</evidence>
<dbReference type="PANTHER" id="PTHR33392">
    <property type="entry name" value="POLYISOPRENYL-TEICHOIC ACID--PEPTIDOGLYCAN TEICHOIC ACID TRANSFERASE TAGU"/>
    <property type="match status" value="1"/>
</dbReference>
<feature type="transmembrane region" description="Helical" evidence="5">
    <location>
        <begin position="7"/>
        <end position="27"/>
    </location>
</feature>
<organism evidence="7 8">
    <name type="scientific">Lysinibacillus odysseyi 34hs-1 = NBRC 100172</name>
    <dbReference type="NCBI Taxonomy" id="1220589"/>
    <lineage>
        <taxon>Bacteria</taxon>
        <taxon>Bacillati</taxon>
        <taxon>Bacillota</taxon>
        <taxon>Bacilli</taxon>
        <taxon>Bacillales</taxon>
        <taxon>Bacillaceae</taxon>
        <taxon>Lysinibacillus</taxon>
    </lineage>
</organism>
<evidence type="ECO:0000313" key="7">
    <source>
        <dbReference type="EMBL" id="KGR86498.1"/>
    </source>
</evidence>
<reference evidence="7 8" key="1">
    <citation type="submission" date="2014-02" db="EMBL/GenBank/DDBJ databases">
        <title>Draft genome sequence of Lysinibacillus odysseyi NBRC 100172.</title>
        <authorList>
            <person name="Zhang F."/>
            <person name="Wang G."/>
            <person name="Zhang L."/>
        </authorList>
    </citation>
    <scope>NUCLEOTIDE SEQUENCE [LARGE SCALE GENOMIC DNA]</scope>
    <source>
        <strain evidence="7 8">NBRC 100172</strain>
    </source>
</reference>
<dbReference type="RefSeq" id="WP_036152449.1">
    <property type="nucleotide sequence ID" value="NZ_AVCX01000014.1"/>
</dbReference>
<dbReference type="PANTHER" id="PTHR33392:SF6">
    <property type="entry name" value="POLYISOPRENYL-TEICHOIC ACID--PEPTIDOGLYCAN TEICHOIC ACID TRANSFERASE TAGU"/>
    <property type="match status" value="1"/>
</dbReference>
<gene>
    <name evidence="7" type="ORF">CD32_06300</name>
</gene>
<dbReference type="EMBL" id="JPVP01000051">
    <property type="protein sequence ID" value="KGR86498.1"/>
    <property type="molecule type" value="Genomic_DNA"/>
</dbReference>
<dbReference type="Proteomes" id="UP000030437">
    <property type="component" value="Unassembled WGS sequence"/>
</dbReference>
<dbReference type="STRING" id="1220589.CD32_06300"/>
<evidence type="ECO:0000256" key="2">
    <source>
        <dbReference type="ARBA" id="ARBA00022692"/>
    </source>
</evidence>
<evidence type="ECO:0000313" key="8">
    <source>
        <dbReference type="Proteomes" id="UP000030437"/>
    </source>
</evidence>
<dbReference type="GO" id="GO:0071555">
    <property type="term" value="P:cell wall organization"/>
    <property type="evidence" value="ECO:0007669"/>
    <property type="project" value="UniProtKB-KW"/>
</dbReference>
<keyword evidence="8" id="KW-1185">Reference proteome</keyword>
<comment type="caution">
    <text evidence="7">The sequence shown here is derived from an EMBL/GenBank/DDBJ whole genome shotgun (WGS) entry which is preliminary data.</text>
</comment>
<keyword evidence="2 5" id="KW-0812">Transmembrane</keyword>
<evidence type="ECO:0000256" key="5">
    <source>
        <dbReference type="SAM" id="Phobius"/>
    </source>
</evidence>
<name>A0A0A3IUB0_9BACI</name>
<accession>A0A0A3IUB0</accession>
<sequence length="302" mass="34250">MRKWIKWAGVIGIALCIVVIGVGVKVYSDVKTTAEKLYTPLAQEIPAEREAVVDVKQQEPFSALLLGVDEREGDAGRSDTMIVLTVNPSLGTTKILSIPRDTYTEIIGADRKDKINHAFAYGGMEMSKHTVEYLLDIPVDYVAKINMKSFQEIIDIVGGITVNNELDFSYDGEQFPIGKIELDGNKALKYVRMRYEDPAGDFGRQNRQKQVIQGVLKESLSVNTIFNYKSIFETLEENMEMNIKFDELLNIRKHYGNSFQTIEQLYLNNGSSTRLDGIYYYLPDEGELKNIQSTLQQHLEIE</sequence>
<evidence type="ECO:0000256" key="4">
    <source>
        <dbReference type="ARBA" id="ARBA00022989"/>
    </source>
</evidence>
<protein>
    <submittedName>
        <fullName evidence="7">Trascriptional regulator</fullName>
    </submittedName>
</protein>
<keyword evidence="3" id="KW-0735">Signal-anchor</keyword>
<dbReference type="InterPro" id="IPR050922">
    <property type="entry name" value="LytR/CpsA/Psr_CW_biosynth"/>
</dbReference>
<dbReference type="AlphaFoldDB" id="A0A0A3IUB0"/>
<evidence type="ECO:0000259" key="6">
    <source>
        <dbReference type="Pfam" id="PF03816"/>
    </source>
</evidence>
<keyword evidence="5" id="KW-0472">Membrane</keyword>
<dbReference type="InterPro" id="IPR004474">
    <property type="entry name" value="LytR_CpsA_psr"/>
</dbReference>
<dbReference type="Pfam" id="PF03816">
    <property type="entry name" value="LytR_cpsA_psr"/>
    <property type="match status" value="1"/>
</dbReference>
<comment type="similarity">
    <text evidence="1">Belongs to the LytR/CpsA/Psr (LCP) family.</text>
</comment>
<feature type="domain" description="Cell envelope-related transcriptional attenuator" evidence="6">
    <location>
        <begin position="77"/>
        <end position="219"/>
    </location>
</feature>
<keyword evidence="4 5" id="KW-1133">Transmembrane helix</keyword>
<proteinExistence type="inferred from homology"/>
<dbReference type="NCBIfam" id="TIGR00350">
    <property type="entry name" value="lytR_cpsA_psr"/>
    <property type="match status" value="1"/>
</dbReference>
<dbReference type="OrthoDB" id="27330at2"/>
<dbReference type="Gene3D" id="3.40.630.190">
    <property type="entry name" value="LCP protein"/>
    <property type="match status" value="1"/>
</dbReference>